<organism evidence="1 3">
    <name type="scientific">Modestobacter muralis</name>
    <dbReference type="NCBI Taxonomy" id="1608614"/>
    <lineage>
        <taxon>Bacteria</taxon>
        <taxon>Bacillati</taxon>
        <taxon>Actinomycetota</taxon>
        <taxon>Actinomycetes</taxon>
        <taxon>Geodermatophilales</taxon>
        <taxon>Geodermatophilaceae</taxon>
        <taxon>Modestobacter</taxon>
    </lineage>
</organism>
<evidence type="ECO:0000313" key="2">
    <source>
        <dbReference type="EMBL" id="NEN52285.1"/>
    </source>
</evidence>
<dbReference type="Proteomes" id="UP000468828">
    <property type="component" value="Unassembled WGS sequence"/>
</dbReference>
<reference evidence="1 3" key="1">
    <citation type="submission" date="2020-01" db="EMBL/GenBank/DDBJ databases">
        <title>the WGS Modestobacter muralis CPCC 204518.</title>
        <authorList>
            <person name="Jiang Z."/>
        </authorList>
    </citation>
    <scope>NUCLEOTIDE SEQUENCE [LARGE SCALE GENOMIC DNA]</scope>
    <source>
        <strain evidence="1 3">DSM 100205</strain>
    </source>
</reference>
<evidence type="ECO:0000313" key="3">
    <source>
        <dbReference type="Proteomes" id="UP000468828"/>
    </source>
</evidence>
<dbReference type="EMBL" id="JAAGWB010000043">
    <property type="protein sequence ID" value="NEN52285.1"/>
    <property type="molecule type" value="Genomic_DNA"/>
</dbReference>
<dbReference type="EMBL" id="JAAGWH010000041">
    <property type="protein sequence ID" value="NEK95397.1"/>
    <property type="molecule type" value="Genomic_DNA"/>
</dbReference>
<dbReference type="Proteomes" id="UP000471152">
    <property type="component" value="Unassembled WGS sequence"/>
</dbReference>
<accession>A0A6P0EW38</accession>
<comment type="caution">
    <text evidence="1">The sequence shown here is derived from an EMBL/GenBank/DDBJ whole genome shotgun (WGS) entry which is preliminary data.</text>
</comment>
<protein>
    <submittedName>
        <fullName evidence="1">Uncharacterized protein</fullName>
    </submittedName>
</protein>
<dbReference type="AlphaFoldDB" id="A0A6P0EW38"/>
<proteinExistence type="predicted"/>
<sequence>MHPPRPDWPDVTERDHWTAALADVAARIERDRGVADPWRLDVEHSLLWAQYGGTRIAVAGPDADVRSAEELFEQIDSWVAFERHAGPGQVLERDRQAVADWRAQLAVQQPRYQAATARVFLDIRATTTIDLGWRVAVHEEELDWAALRSQLPPELLGATEGTTGGIAGHEFVGPGPWPDGPPTRPVPFPQLYLETRTASGRGSDDVLDVATDLDDAVWEVAATVQDLVMEEVHGAWPACPGHWHPMQTGPSSSGPVWRCPADERVAVPIGRLVELVASEGDAQA</sequence>
<keyword evidence="3" id="KW-1185">Reference proteome</keyword>
<dbReference type="RefSeq" id="WP_163611959.1">
    <property type="nucleotide sequence ID" value="NZ_JAAGWB010000043.1"/>
</dbReference>
<name>A0A6P0EW38_9ACTN</name>
<reference evidence="2 4" key="2">
    <citation type="submission" date="2020-02" db="EMBL/GenBank/DDBJ databases">
        <title>The WGS of Modestobacter muralis DSM 100205.</title>
        <authorList>
            <person name="Jiang Z."/>
        </authorList>
    </citation>
    <scope>NUCLEOTIDE SEQUENCE [LARGE SCALE GENOMIC DNA]</scope>
    <source>
        <strain evidence="2 4">DSM 100205</strain>
    </source>
</reference>
<evidence type="ECO:0000313" key="4">
    <source>
        <dbReference type="Proteomes" id="UP000471152"/>
    </source>
</evidence>
<gene>
    <name evidence="2" type="ORF">G3R41_15315</name>
    <name evidence="1" type="ORF">GCU67_14665</name>
</gene>
<evidence type="ECO:0000313" key="1">
    <source>
        <dbReference type="EMBL" id="NEK95397.1"/>
    </source>
</evidence>